<dbReference type="EMBL" id="ASPP01021269">
    <property type="protein sequence ID" value="ETO12582.1"/>
    <property type="molecule type" value="Genomic_DNA"/>
</dbReference>
<dbReference type="AlphaFoldDB" id="X6MGN7"/>
<evidence type="ECO:0000313" key="2">
    <source>
        <dbReference type="EMBL" id="ETO12582.1"/>
    </source>
</evidence>
<proteinExistence type="predicted"/>
<gene>
    <name evidence="2" type="ORF">RFI_24792</name>
</gene>
<dbReference type="Proteomes" id="UP000023152">
    <property type="component" value="Unassembled WGS sequence"/>
</dbReference>
<comment type="caution">
    <text evidence="2">The sequence shown here is derived from an EMBL/GenBank/DDBJ whole genome shotgun (WGS) entry which is preliminary data.</text>
</comment>
<feature type="non-terminal residue" evidence="2">
    <location>
        <position position="1"/>
    </location>
</feature>
<sequence length="172" mass="19239">ALLSILSRNMMWKYSKELNNREHKKMGGSFSCWSCIFDIVVLQIVVGVRMDKYPINAEKAMANVERVMQASREATTQLKEHQEEIENKIQELSKRGIPGADHETSKKNQNAEDNGDNDGPKGIAQKWKNRQTLEHSRDRGANFGGRGKSGGRGRGRGRGGGRGRGKEGEDKQ</sequence>
<accession>X6MGN7</accession>
<keyword evidence="3" id="KW-1185">Reference proteome</keyword>
<protein>
    <submittedName>
        <fullName evidence="2">Uncharacterized protein</fullName>
    </submittedName>
</protein>
<feature type="region of interest" description="Disordered" evidence="1">
    <location>
        <begin position="72"/>
        <end position="172"/>
    </location>
</feature>
<name>X6MGN7_RETFI</name>
<evidence type="ECO:0000256" key="1">
    <source>
        <dbReference type="SAM" id="MobiDB-lite"/>
    </source>
</evidence>
<feature type="compositionally biased region" description="Basic and acidic residues" evidence="1">
    <location>
        <begin position="78"/>
        <end position="110"/>
    </location>
</feature>
<feature type="compositionally biased region" description="Basic and acidic residues" evidence="1">
    <location>
        <begin position="131"/>
        <end position="140"/>
    </location>
</feature>
<evidence type="ECO:0000313" key="3">
    <source>
        <dbReference type="Proteomes" id="UP000023152"/>
    </source>
</evidence>
<organism evidence="2 3">
    <name type="scientific">Reticulomyxa filosa</name>
    <dbReference type="NCBI Taxonomy" id="46433"/>
    <lineage>
        <taxon>Eukaryota</taxon>
        <taxon>Sar</taxon>
        <taxon>Rhizaria</taxon>
        <taxon>Retaria</taxon>
        <taxon>Foraminifera</taxon>
        <taxon>Monothalamids</taxon>
        <taxon>Reticulomyxidae</taxon>
        <taxon>Reticulomyxa</taxon>
    </lineage>
</organism>
<reference evidence="2 3" key="1">
    <citation type="journal article" date="2013" name="Curr. Biol.">
        <title>The Genome of the Foraminiferan Reticulomyxa filosa.</title>
        <authorList>
            <person name="Glockner G."/>
            <person name="Hulsmann N."/>
            <person name="Schleicher M."/>
            <person name="Noegel A.A."/>
            <person name="Eichinger L."/>
            <person name="Gallinger C."/>
            <person name="Pawlowski J."/>
            <person name="Sierra R."/>
            <person name="Euteneuer U."/>
            <person name="Pillet L."/>
            <person name="Moustafa A."/>
            <person name="Platzer M."/>
            <person name="Groth M."/>
            <person name="Szafranski K."/>
            <person name="Schliwa M."/>
        </authorList>
    </citation>
    <scope>NUCLEOTIDE SEQUENCE [LARGE SCALE GENOMIC DNA]</scope>
</reference>
<feature type="compositionally biased region" description="Basic residues" evidence="1">
    <location>
        <begin position="149"/>
        <end position="163"/>
    </location>
</feature>